<protein>
    <submittedName>
        <fullName evidence="6">PRRC1 protein</fullName>
    </submittedName>
</protein>
<dbReference type="OrthoDB" id="4968544at2759"/>
<sequence>ALSSPLSTASSSPAYPPPLPAGVSAVPPPLMTSASLPLVTSTTVSALVPPQSPAPPPAAPSAFSATVSQFSPPPPLSSAAGPGLPAPPSGPPISGFSMSSTYDITRGHAGRAPQSPLMPSFSAPPVTGVLADPITQQATFSSLPPGTGSAITFPEEQEDPRVSTAHGGAPPGGLWGFIKGVAENPMVKSVLDKTKHSVESMITTLDPGMVPYIRTGGELDIVVTSNKEVKVAAIRDAFQEVFGMAVITGEAAQSNIAPQPVGYAAGLKGAQERIDSLRRTGVIHEKQPAVSVENFIEELLPDKWFDIGCLIIEDPIHGIHLEAFTQATPVPLQYVQQAKNLTPQDYNLRWSGLLVTVGEVLEKSVLNVNRTDWHVVFTGMSRRQMIYSAAKALAGMYKQQLPPRTV</sequence>
<dbReference type="PANTHER" id="PTHR23276:SF2">
    <property type="entry name" value="PROTEIN PRRC1"/>
    <property type="match status" value="1"/>
</dbReference>
<keyword evidence="7" id="KW-1185">Reference proteome</keyword>
<evidence type="ECO:0000313" key="6">
    <source>
        <dbReference type="EMBL" id="NWI90839.1"/>
    </source>
</evidence>
<evidence type="ECO:0000259" key="5">
    <source>
        <dbReference type="Pfam" id="PF01931"/>
    </source>
</evidence>
<dbReference type="PANTHER" id="PTHR23276">
    <property type="entry name" value="PROTEIN PRRC1"/>
    <property type="match status" value="1"/>
</dbReference>
<keyword evidence="3" id="KW-0333">Golgi apparatus</keyword>
<dbReference type="FunFam" id="3.90.950.10:FF:000006">
    <property type="entry name" value="PRRC1 isoform 1"/>
    <property type="match status" value="1"/>
</dbReference>
<evidence type="ECO:0000313" key="7">
    <source>
        <dbReference type="Proteomes" id="UP000633448"/>
    </source>
</evidence>
<organism evidence="6 7">
    <name type="scientific">Pitta sordida</name>
    <name type="common">Hooded pitta</name>
    <dbReference type="NCBI Taxonomy" id="9163"/>
    <lineage>
        <taxon>Eukaryota</taxon>
        <taxon>Metazoa</taxon>
        <taxon>Chordata</taxon>
        <taxon>Craniata</taxon>
        <taxon>Vertebrata</taxon>
        <taxon>Euteleostomi</taxon>
        <taxon>Archelosauria</taxon>
        <taxon>Archosauria</taxon>
        <taxon>Dinosauria</taxon>
        <taxon>Saurischia</taxon>
        <taxon>Theropoda</taxon>
        <taxon>Coelurosauria</taxon>
        <taxon>Aves</taxon>
        <taxon>Neognathae</taxon>
        <taxon>Neoaves</taxon>
        <taxon>Telluraves</taxon>
        <taxon>Australaves</taxon>
        <taxon>Passeriformes</taxon>
        <taxon>Pittidae</taxon>
        <taxon>Pitta</taxon>
    </lineage>
</organism>
<comment type="similarity">
    <text evidence="2">Belongs to the PRRC1 family.</text>
</comment>
<feature type="compositionally biased region" description="Low complexity" evidence="4">
    <location>
        <begin position="1"/>
        <end position="13"/>
    </location>
</feature>
<feature type="non-terminal residue" evidence="6">
    <location>
        <position position="1"/>
    </location>
</feature>
<feature type="non-terminal residue" evidence="6">
    <location>
        <position position="406"/>
    </location>
</feature>
<feature type="domain" description="Non-canonical purine NTP phosphatase/PRRC1" evidence="5">
    <location>
        <begin position="225"/>
        <end position="339"/>
    </location>
</feature>
<name>A0A851F778_PITSO</name>
<accession>A0A851F778</accession>
<comment type="caution">
    <text evidence="6">The sequence shown here is derived from an EMBL/GenBank/DDBJ whole genome shotgun (WGS) entry which is preliminary data.</text>
</comment>
<reference evidence="6" key="1">
    <citation type="submission" date="2019-10" db="EMBL/GenBank/DDBJ databases">
        <title>Bird 10,000 Genomes (B10K) Project - Family phase.</title>
        <authorList>
            <person name="Zhang G."/>
        </authorList>
    </citation>
    <scope>NUCLEOTIDE SEQUENCE</scope>
    <source>
        <strain evidence="6">B10K-DU-002-53</strain>
        <tissue evidence="6">Muscle</tissue>
    </source>
</reference>
<dbReference type="GO" id="GO:0034237">
    <property type="term" value="F:protein kinase A regulatory subunit binding"/>
    <property type="evidence" value="ECO:0007669"/>
    <property type="project" value="TreeGrafter"/>
</dbReference>
<dbReference type="InterPro" id="IPR029001">
    <property type="entry name" value="ITPase-like_fam"/>
</dbReference>
<feature type="region of interest" description="Disordered" evidence="4">
    <location>
        <begin position="1"/>
        <end position="32"/>
    </location>
</feature>
<dbReference type="AlphaFoldDB" id="A0A851F778"/>
<dbReference type="GO" id="GO:0005794">
    <property type="term" value="C:Golgi apparatus"/>
    <property type="evidence" value="ECO:0007669"/>
    <property type="project" value="UniProtKB-SubCell"/>
</dbReference>
<evidence type="ECO:0000256" key="2">
    <source>
        <dbReference type="ARBA" id="ARBA00010298"/>
    </source>
</evidence>
<feature type="compositionally biased region" description="Pro residues" evidence="4">
    <location>
        <begin position="50"/>
        <end position="59"/>
    </location>
</feature>
<feature type="region of interest" description="Disordered" evidence="4">
    <location>
        <begin position="46"/>
        <end position="115"/>
    </location>
</feature>
<dbReference type="Pfam" id="PF01931">
    <property type="entry name" value="NTPase_I-T"/>
    <property type="match status" value="1"/>
</dbReference>
<dbReference type="EMBL" id="WEKX01013965">
    <property type="protein sequence ID" value="NWI90839.1"/>
    <property type="molecule type" value="Genomic_DNA"/>
</dbReference>
<gene>
    <name evidence="6" type="primary">Prrc1</name>
    <name evidence="6" type="ORF">PITSOR_R10113</name>
</gene>
<dbReference type="InterPro" id="IPR026534">
    <property type="entry name" value="PRRC1"/>
</dbReference>
<dbReference type="Proteomes" id="UP000633448">
    <property type="component" value="Unassembled WGS sequence"/>
</dbReference>
<feature type="compositionally biased region" description="Pro residues" evidence="4">
    <location>
        <begin position="14"/>
        <end position="30"/>
    </location>
</feature>
<evidence type="ECO:0000256" key="3">
    <source>
        <dbReference type="ARBA" id="ARBA00023034"/>
    </source>
</evidence>
<comment type="subcellular location">
    <subcellularLocation>
        <location evidence="1">Golgi apparatus</location>
    </subcellularLocation>
</comment>
<dbReference type="Gene3D" id="3.90.950.10">
    <property type="match status" value="1"/>
</dbReference>
<evidence type="ECO:0000256" key="1">
    <source>
        <dbReference type="ARBA" id="ARBA00004555"/>
    </source>
</evidence>
<proteinExistence type="inferred from homology"/>
<evidence type="ECO:0000256" key="4">
    <source>
        <dbReference type="SAM" id="MobiDB-lite"/>
    </source>
</evidence>
<dbReference type="InterPro" id="IPR026533">
    <property type="entry name" value="NTPase/PRRC1"/>
</dbReference>
<dbReference type="SUPFAM" id="SSF52972">
    <property type="entry name" value="ITPase-like"/>
    <property type="match status" value="1"/>
</dbReference>